<proteinExistence type="predicted"/>
<gene>
    <name evidence="2" type="ORF">GAK30_01702</name>
</gene>
<evidence type="ECO:0000313" key="3">
    <source>
        <dbReference type="Proteomes" id="UP000461670"/>
    </source>
</evidence>
<name>A0A7V8JQF3_9BURK</name>
<dbReference type="Pfam" id="PF07045">
    <property type="entry name" value="DUF1330"/>
    <property type="match status" value="1"/>
</dbReference>
<feature type="domain" description="DUF1330" evidence="1">
    <location>
        <begin position="3"/>
        <end position="96"/>
    </location>
</feature>
<evidence type="ECO:0000313" key="2">
    <source>
        <dbReference type="EMBL" id="KAF1021642.1"/>
    </source>
</evidence>
<dbReference type="InterPro" id="IPR011008">
    <property type="entry name" value="Dimeric_a/b-barrel"/>
</dbReference>
<evidence type="ECO:0000259" key="1">
    <source>
        <dbReference type="Pfam" id="PF07045"/>
    </source>
</evidence>
<comment type="caution">
    <text evidence="2">The sequence shown here is derived from an EMBL/GenBank/DDBJ whole genome shotgun (WGS) entry which is preliminary data.</text>
</comment>
<dbReference type="Gene3D" id="3.30.70.100">
    <property type="match status" value="1"/>
</dbReference>
<reference evidence="3" key="1">
    <citation type="journal article" date="2020" name="MBio">
        <title>Horizontal gene transfer to a defensive symbiont with a reduced genome amongst a multipartite beetle microbiome.</title>
        <authorList>
            <person name="Waterworth S.C."/>
            <person name="Florez L.V."/>
            <person name="Rees E.R."/>
            <person name="Hertweck C."/>
            <person name="Kaltenpoth M."/>
            <person name="Kwan J.C."/>
        </authorList>
    </citation>
    <scope>NUCLEOTIDE SEQUENCE [LARGE SCALE GENOMIC DNA]</scope>
</reference>
<dbReference type="EMBL" id="WNDQ01000019">
    <property type="protein sequence ID" value="KAF1021642.1"/>
    <property type="molecule type" value="Genomic_DNA"/>
</dbReference>
<sequence>MPSAYIIASLRVTDAQKYAEYKRLSSHAMHTHEAEILVRQHAEQLGAGEDWDADRMLVLKFPSLQAARDFNASTEYGTSPIAGQGATIRQMILVEGAD</sequence>
<dbReference type="InterPro" id="IPR010753">
    <property type="entry name" value="DUF1330"/>
</dbReference>
<protein>
    <recommendedName>
        <fullName evidence="1">DUF1330 domain-containing protein</fullName>
    </recommendedName>
</protein>
<accession>A0A7V8JQF3</accession>
<dbReference type="Proteomes" id="UP000461670">
    <property type="component" value="Unassembled WGS sequence"/>
</dbReference>
<dbReference type="SUPFAM" id="SSF54909">
    <property type="entry name" value="Dimeric alpha+beta barrel"/>
    <property type="match status" value="1"/>
</dbReference>
<dbReference type="AlphaFoldDB" id="A0A7V8JQF3"/>
<organism evidence="2 3">
    <name type="scientific">Paracidovorax wautersii</name>
    <dbReference type="NCBI Taxonomy" id="1177982"/>
    <lineage>
        <taxon>Bacteria</taxon>
        <taxon>Pseudomonadati</taxon>
        <taxon>Pseudomonadota</taxon>
        <taxon>Betaproteobacteria</taxon>
        <taxon>Burkholderiales</taxon>
        <taxon>Comamonadaceae</taxon>
        <taxon>Paracidovorax</taxon>
    </lineage>
</organism>